<dbReference type="AlphaFoldDB" id="A0A2V3IXT6"/>
<evidence type="ECO:0000313" key="3">
    <source>
        <dbReference type="Proteomes" id="UP000247409"/>
    </source>
</evidence>
<gene>
    <name evidence="2" type="ORF">BWQ96_03302</name>
</gene>
<feature type="signal peptide" evidence="1">
    <location>
        <begin position="1"/>
        <end position="19"/>
    </location>
</feature>
<dbReference type="Proteomes" id="UP000247409">
    <property type="component" value="Unassembled WGS sequence"/>
</dbReference>
<evidence type="ECO:0000313" key="2">
    <source>
        <dbReference type="EMBL" id="PXF46964.1"/>
    </source>
</evidence>
<evidence type="ECO:0000256" key="1">
    <source>
        <dbReference type="SAM" id="SignalP"/>
    </source>
</evidence>
<organism evidence="2 3">
    <name type="scientific">Gracilariopsis chorda</name>
    <dbReference type="NCBI Taxonomy" id="448386"/>
    <lineage>
        <taxon>Eukaryota</taxon>
        <taxon>Rhodophyta</taxon>
        <taxon>Florideophyceae</taxon>
        <taxon>Rhodymeniophycidae</taxon>
        <taxon>Gracilariales</taxon>
        <taxon>Gracilariaceae</taxon>
        <taxon>Gracilariopsis</taxon>
    </lineage>
</organism>
<keyword evidence="3" id="KW-1185">Reference proteome</keyword>
<reference evidence="2 3" key="1">
    <citation type="journal article" date="2018" name="Mol. Biol. Evol.">
        <title>Analysis of the draft genome of the red seaweed Gracilariopsis chorda provides insights into genome size evolution in Rhodophyta.</title>
        <authorList>
            <person name="Lee J."/>
            <person name="Yang E.C."/>
            <person name="Graf L."/>
            <person name="Yang J.H."/>
            <person name="Qiu H."/>
            <person name="Zel Zion U."/>
            <person name="Chan C.X."/>
            <person name="Stephens T.G."/>
            <person name="Weber A.P.M."/>
            <person name="Boo G.H."/>
            <person name="Boo S.M."/>
            <person name="Kim K.M."/>
            <person name="Shin Y."/>
            <person name="Jung M."/>
            <person name="Lee S.J."/>
            <person name="Yim H.S."/>
            <person name="Lee J.H."/>
            <person name="Bhattacharya D."/>
            <person name="Yoon H.S."/>
        </authorList>
    </citation>
    <scope>NUCLEOTIDE SEQUENCE [LARGE SCALE GENOMIC DNA]</scope>
    <source>
        <strain evidence="2 3">SKKU-2015</strain>
        <tissue evidence="2">Whole body</tissue>
    </source>
</reference>
<accession>A0A2V3IXT6</accession>
<name>A0A2V3IXT6_9FLOR</name>
<sequence length="159" mass="18382">MFKTVFDFAFIVFATVSLCKKRNNKGTQNNSDIGHIRCSELSLKLQGRLDGLETQSQQRYGDLERAKEELAAIRIRIWDKITENRKLHEELHRMEAENQQYKERVCKARTEQAGLRNALREIHAQEQACVQMLETRDTSLVSLGRENIALRSGLPSYDS</sequence>
<dbReference type="EMBL" id="NBIV01000031">
    <property type="protein sequence ID" value="PXF46964.1"/>
    <property type="molecule type" value="Genomic_DNA"/>
</dbReference>
<feature type="chain" id="PRO_5015961995" evidence="1">
    <location>
        <begin position="20"/>
        <end position="159"/>
    </location>
</feature>
<comment type="caution">
    <text evidence="2">The sequence shown here is derived from an EMBL/GenBank/DDBJ whole genome shotgun (WGS) entry which is preliminary data.</text>
</comment>
<protein>
    <submittedName>
        <fullName evidence="2">Uncharacterized protein</fullName>
    </submittedName>
</protein>
<proteinExistence type="predicted"/>
<keyword evidence="1" id="KW-0732">Signal</keyword>